<proteinExistence type="predicted"/>
<accession>A0ABP3UHR4</accession>
<dbReference type="RefSeq" id="WP_343914490.1">
    <property type="nucleotide sequence ID" value="NZ_BAAAGE010000006.1"/>
</dbReference>
<dbReference type="SUPFAM" id="SSF88723">
    <property type="entry name" value="PIN domain-like"/>
    <property type="match status" value="1"/>
</dbReference>
<evidence type="ECO:0000313" key="2">
    <source>
        <dbReference type="EMBL" id="GAA0732068.1"/>
    </source>
</evidence>
<comment type="caution">
    <text evidence="2">The sequence shown here is derived from an EMBL/GenBank/DDBJ whole genome shotgun (WGS) entry which is preliminary data.</text>
</comment>
<sequence length="240" mass="28126">MLTTFCDTSFLLDFILFPLDRIFNQEISNSNKTKNDFEPILKKYWSSKNRIHKLDNIIRKIYNHETQTNLVYSPLITLECIEKLVEFNFKNLAIKYGSLERIQKSGKKEIGKVLKRISDDLDKVQSTKKSTNLIDIEFLAYNIFETGYGNSDIGLSLYGIYPRDIENMSIKHESDEFEIMVKLSNYQIGAADIMHLKMAKHLGCKNFLTFDTDFIRAKEEIKEMFDLNILYEIKEIEKSI</sequence>
<dbReference type="Proteomes" id="UP001501758">
    <property type="component" value="Unassembled WGS sequence"/>
</dbReference>
<dbReference type="InterPro" id="IPR002716">
    <property type="entry name" value="PIN_dom"/>
</dbReference>
<gene>
    <name evidence="2" type="ORF">GCM10009430_44900</name>
</gene>
<reference evidence="3" key="1">
    <citation type="journal article" date="2019" name="Int. J. Syst. Evol. Microbiol.">
        <title>The Global Catalogue of Microorganisms (GCM) 10K type strain sequencing project: providing services to taxonomists for standard genome sequencing and annotation.</title>
        <authorList>
            <consortium name="The Broad Institute Genomics Platform"/>
            <consortium name="The Broad Institute Genome Sequencing Center for Infectious Disease"/>
            <person name="Wu L."/>
            <person name="Ma J."/>
        </authorList>
    </citation>
    <scope>NUCLEOTIDE SEQUENCE [LARGE SCALE GENOMIC DNA]</scope>
    <source>
        <strain evidence="3">JCM 15974</strain>
    </source>
</reference>
<keyword evidence="3" id="KW-1185">Reference proteome</keyword>
<evidence type="ECO:0000259" key="1">
    <source>
        <dbReference type="Pfam" id="PF01850"/>
    </source>
</evidence>
<dbReference type="EMBL" id="BAAAGE010000006">
    <property type="protein sequence ID" value="GAA0732068.1"/>
    <property type="molecule type" value="Genomic_DNA"/>
</dbReference>
<dbReference type="Pfam" id="PF01850">
    <property type="entry name" value="PIN"/>
    <property type="match status" value="1"/>
</dbReference>
<organism evidence="2 3">
    <name type="scientific">Aquimarina litoralis</name>
    <dbReference type="NCBI Taxonomy" id="584605"/>
    <lineage>
        <taxon>Bacteria</taxon>
        <taxon>Pseudomonadati</taxon>
        <taxon>Bacteroidota</taxon>
        <taxon>Flavobacteriia</taxon>
        <taxon>Flavobacteriales</taxon>
        <taxon>Flavobacteriaceae</taxon>
        <taxon>Aquimarina</taxon>
    </lineage>
</organism>
<feature type="domain" description="PIN" evidence="1">
    <location>
        <begin position="171"/>
        <end position="218"/>
    </location>
</feature>
<dbReference type="InterPro" id="IPR029060">
    <property type="entry name" value="PIN-like_dom_sf"/>
</dbReference>
<evidence type="ECO:0000313" key="3">
    <source>
        <dbReference type="Proteomes" id="UP001501758"/>
    </source>
</evidence>
<protein>
    <recommendedName>
        <fullName evidence="1">PIN domain-containing protein</fullName>
    </recommendedName>
</protein>
<name>A0ABP3UHR4_9FLAO</name>